<dbReference type="Proteomes" id="UP001183604">
    <property type="component" value="Unassembled WGS sequence"/>
</dbReference>
<proteinExistence type="predicted"/>
<dbReference type="EMBL" id="JAVDYD010000001">
    <property type="protein sequence ID" value="MDR7339428.1"/>
    <property type="molecule type" value="Genomic_DNA"/>
</dbReference>
<evidence type="ECO:0000313" key="9">
    <source>
        <dbReference type="Proteomes" id="UP001183604"/>
    </source>
</evidence>
<dbReference type="InterPro" id="IPR002716">
    <property type="entry name" value="PIN_dom"/>
</dbReference>
<feature type="domain" description="PIN" evidence="5">
    <location>
        <begin position="8"/>
        <end position="123"/>
    </location>
</feature>
<evidence type="ECO:0000259" key="5">
    <source>
        <dbReference type="Pfam" id="PF01850"/>
    </source>
</evidence>
<evidence type="ECO:0000256" key="1">
    <source>
        <dbReference type="ARBA" id="ARBA00022722"/>
    </source>
</evidence>
<reference evidence="7 9" key="2">
    <citation type="submission" date="2023-07" db="EMBL/GenBank/DDBJ databases">
        <title>Sequencing the genomes of 1000 actinobacteria strains.</title>
        <authorList>
            <person name="Klenk H.-P."/>
        </authorList>
    </citation>
    <scope>NUCLEOTIDE SEQUENCE [LARGE SCALE GENOMIC DNA]</scope>
    <source>
        <strain evidence="7 9">DSM 44724</strain>
    </source>
</reference>
<organism evidence="6 8">
    <name type="scientific">Glycomyces lechevalierae</name>
    <dbReference type="NCBI Taxonomy" id="256034"/>
    <lineage>
        <taxon>Bacteria</taxon>
        <taxon>Bacillati</taxon>
        <taxon>Actinomycetota</taxon>
        <taxon>Actinomycetes</taxon>
        <taxon>Glycomycetales</taxon>
        <taxon>Glycomycetaceae</taxon>
        <taxon>Glycomyces</taxon>
    </lineage>
</organism>
<dbReference type="GO" id="GO:0004518">
    <property type="term" value="F:nuclease activity"/>
    <property type="evidence" value="ECO:0007669"/>
    <property type="project" value="UniProtKB-KW"/>
</dbReference>
<dbReference type="PANTHER" id="PTHR35901:SF1">
    <property type="entry name" value="EXONUCLEASE VAPC9"/>
    <property type="match status" value="1"/>
</dbReference>
<name>A0A9X3PJQ1_9ACTN</name>
<keyword evidence="9" id="KW-1185">Reference proteome</keyword>
<keyword evidence="2" id="KW-0479">Metal-binding</keyword>
<comment type="caution">
    <text evidence="6">The sequence shown here is derived from an EMBL/GenBank/DDBJ whole genome shotgun (WGS) entry which is preliminary data.</text>
</comment>
<evidence type="ECO:0000256" key="3">
    <source>
        <dbReference type="ARBA" id="ARBA00022801"/>
    </source>
</evidence>
<gene>
    <name evidence="7" type="ORF">J2S69_003147</name>
    <name evidence="6" type="ORF">O2L01_04025</name>
</gene>
<keyword evidence="1" id="KW-0540">Nuclease</keyword>
<dbReference type="SUPFAM" id="SSF88723">
    <property type="entry name" value="PIN domain-like"/>
    <property type="match status" value="1"/>
</dbReference>
<dbReference type="CDD" id="cd09873">
    <property type="entry name" value="PIN_Pae0151-like"/>
    <property type="match status" value="1"/>
</dbReference>
<keyword evidence="4" id="KW-0460">Magnesium</keyword>
<dbReference type="InterPro" id="IPR051619">
    <property type="entry name" value="TypeII_TA_RNase_PINc/VapC"/>
</dbReference>
<dbReference type="PANTHER" id="PTHR35901">
    <property type="entry name" value="RIBONUCLEASE VAPC3"/>
    <property type="match status" value="1"/>
</dbReference>
<reference evidence="6" key="1">
    <citation type="submission" date="2022-12" db="EMBL/GenBank/DDBJ databases">
        <title>Gycomyces niveus sp.nov., a novel actinomycete isolated from soil in Shouguang.</title>
        <authorList>
            <person name="Yang X."/>
        </authorList>
    </citation>
    <scope>NUCLEOTIDE SEQUENCE</scope>
    <source>
        <strain evidence="6">DSM 44724</strain>
    </source>
</reference>
<dbReference type="Proteomes" id="UP001145799">
    <property type="component" value="Unassembled WGS sequence"/>
</dbReference>
<dbReference type="InterPro" id="IPR029060">
    <property type="entry name" value="PIN-like_dom_sf"/>
</dbReference>
<dbReference type="AlphaFoldDB" id="A0A9X3PJQ1"/>
<dbReference type="GO" id="GO:0016787">
    <property type="term" value="F:hydrolase activity"/>
    <property type="evidence" value="ECO:0007669"/>
    <property type="project" value="UniProtKB-KW"/>
</dbReference>
<dbReference type="Pfam" id="PF01850">
    <property type="entry name" value="PIN"/>
    <property type="match status" value="1"/>
</dbReference>
<protein>
    <submittedName>
        <fullName evidence="7">Nucleic acid-binding protein</fullName>
    </submittedName>
    <submittedName>
        <fullName evidence="6">Type II toxin-antitoxin system VapC family toxin</fullName>
    </submittedName>
</protein>
<evidence type="ECO:0000313" key="7">
    <source>
        <dbReference type="EMBL" id="MDR7339428.1"/>
    </source>
</evidence>
<dbReference type="Gene3D" id="3.40.50.1010">
    <property type="entry name" value="5'-nuclease"/>
    <property type="match status" value="1"/>
</dbReference>
<sequence>MTDGDGLVVDASAVAAVLIEPGPISEWAVGHMRGKRLFAPEMLHYETANILRREAHKGTIDETAAALAFRDLQAMPVHCEPFTVLASRIWELRGSVTAYDASYIAVAEWRRAPLLTTDLKLTRSNGPRCEFLTPPTS</sequence>
<dbReference type="RefSeq" id="WP_270120568.1">
    <property type="nucleotide sequence ID" value="NZ_BAAAOM010000004.1"/>
</dbReference>
<dbReference type="GO" id="GO:0046872">
    <property type="term" value="F:metal ion binding"/>
    <property type="evidence" value="ECO:0007669"/>
    <property type="project" value="UniProtKB-KW"/>
</dbReference>
<dbReference type="InterPro" id="IPR044153">
    <property type="entry name" value="PIN_Pae0151-like"/>
</dbReference>
<evidence type="ECO:0000256" key="4">
    <source>
        <dbReference type="ARBA" id="ARBA00022842"/>
    </source>
</evidence>
<evidence type="ECO:0000313" key="6">
    <source>
        <dbReference type="EMBL" id="MDA1384142.1"/>
    </source>
</evidence>
<evidence type="ECO:0000313" key="8">
    <source>
        <dbReference type="Proteomes" id="UP001145799"/>
    </source>
</evidence>
<accession>A0A9X3PJQ1</accession>
<evidence type="ECO:0000256" key="2">
    <source>
        <dbReference type="ARBA" id="ARBA00022723"/>
    </source>
</evidence>
<keyword evidence="3" id="KW-0378">Hydrolase</keyword>
<dbReference type="EMBL" id="JAPZVQ010000002">
    <property type="protein sequence ID" value="MDA1384142.1"/>
    <property type="molecule type" value="Genomic_DNA"/>
</dbReference>